<dbReference type="InterPro" id="IPR002514">
    <property type="entry name" value="Transposase_8"/>
</dbReference>
<accession>A0A7W8XYA6</accession>
<protein>
    <submittedName>
        <fullName evidence="1">Transposase</fullName>
    </submittedName>
</protein>
<dbReference type="Proteomes" id="UP000549882">
    <property type="component" value="Unassembled WGS sequence"/>
</dbReference>
<organism evidence="1 2">
    <name type="scientific">Rhizobium paranaense</name>
    <dbReference type="NCBI Taxonomy" id="1650438"/>
    <lineage>
        <taxon>Bacteria</taxon>
        <taxon>Pseudomonadati</taxon>
        <taxon>Pseudomonadota</taxon>
        <taxon>Alphaproteobacteria</taxon>
        <taxon>Hyphomicrobiales</taxon>
        <taxon>Rhizobiaceae</taxon>
        <taxon>Rhizobium/Agrobacterium group</taxon>
        <taxon>Rhizobium</taxon>
    </lineage>
</organism>
<proteinExistence type="predicted"/>
<dbReference type="GO" id="GO:0004803">
    <property type="term" value="F:transposase activity"/>
    <property type="evidence" value="ECO:0007669"/>
    <property type="project" value="InterPro"/>
</dbReference>
<dbReference type="AlphaFoldDB" id="A0A7W8XYA6"/>
<dbReference type="GO" id="GO:0006313">
    <property type="term" value="P:DNA transposition"/>
    <property type="evidence" value="ECO:0007669"/>
    <property type="project" value="InterPro"/>
</dbReference>
<dbReference type="InterPro" id="IPR009057">
    <property type="entry name" value="Homeodomain-like_sf"/>
</dbReference>
<dbReference type="SUPFAM" id="SSF46689">
    <property type="entry name" value="Homeodomain-like"/>
    <property type="match status" value="1"/>
</dbReference>
<evidence type="ECO:0000313" key="1">
    <source>
        <dbReference type="EMBL" id="MBB5577810.1"/>
    </source>
</evidence>
<gene>
    <name evidence="1" type="ORF">GGD50_006465</name>
</gene>
<dbReference type="Gene3D" id="1.10.10.60">
    <property type="entry name" value="Homeodomain-like"/>
    <property type="match status" value="1"/>
</dbReference>
<comment type="caution">
    <text evidence="1">The sequence shown here is derived from an EMBL/GenBank/DDBJ whole genome shotgun (WGS) entry which is preliminary data.</text>
</comment>
<keyword evidence="2" id="KW-1185">Reference proteome</keyword>
<dbReference type="EMBL" id="JACHBI010000026">
    <property type="protein sequence ID" value="MBB5577810.1"/>
    <property type="molecule type" value="Genomic_DNA"/>
</dbReference>
<evidence type="ECO:0000313" key="2">
    <source>
        <dbReference type="Proteomes" id="UP000549882"/>
    </source>
</evidence>
<name>A0A7W8XYA6_9HYPH</name>
<dbReference type="Pfam" id="PF01527">
    <property type="entry name" value="HTH_Tnp_1"/>
    <property type="match status" value="1"/>
</dbReference>
<sequence>MLAQIEAQLTTGTTLKDAVKSLGISDQTYYQWKKAAKPADKVEAAPAGEIDDLAEFTELEAENARLRKLLAEKLRAENAELRRRLGLK</sequence>
<dbReference type="GO" id="GO:0003677">
    <property type="term" value="F:DNA binding"/>
    <property type="evidence" value="ECO:0007669"/>
    <property type="project" value="InterPro"/>
</dbReference>
<reference evidence="1 2" key="1">
    <citation type="submission" date="2020-08" db="EMBL/GenBank/DDBJ databases">
        <title>Genomic Encyclopedia of Type Strains, Phase IV (KMG-V): Genome sequencing to study the core and pangenomes of soil and plant-associated prokaryotes.</title>
        <authorList>
            <person name="Whitman W."/>
        </authorList>
    </citation>
    <scope>NUCLEOTIDE SEQUENCE [LARGE SCALE GENOMIC DNA]</scope>
    <source>
        <strain evidence="1 2">SEMIA 4064</strain>
    </source>
</reference>